<dbReference type="EMBL" id="KV454294">
    <property type="protein sequence ID" value="ODQ72864.1"/>
    <property type="molecule type" value="Genomic_DNA"/>
</dbReference>
<evidence type="ECO:0000313" key="1">
    <source>
        <dbReference type="EMBL" id="ODQ72864.1"/>
    </source>
</evidence>
<keyword evidence="2" id="KW-1185">Reference proteome</keyword>
<organism evidence="1 2">
    <name type="scientific">Lipomyces starkeyi NRRL Y-11557</name>
    <dbReference type="NCBI Taxonomy" id="675824"/>
    <lineage>
        <taxon>Eukaryota</taxon>
        <taxon>Fungi</taxon>
        <taxon>Dikarya</taxon>
        <taxon>Ascomycota</taxon>
        <taxon>Saccharomycotina</taxon>
        <taxon>Lipomycetes</taxon>
        <taxon>Lipomycetales</taxon>
        <taxon>Lipomycetaceae</taxon>
        <taxon>Lipomyces</taxon>
    </lineage>
</organism>
<name>A0A1E3Q5V1_LIPST</name>
<accession>A0A1E3Q5V1</accession>
<evidence type="ECO:0000313" key="2">
    <source>
        <dbReference type="Proteomes" id="UP000094385"/>
    </source>
</evidence>
<reference evidence="1 2" key="1">
    <citation type="journal article" date="2016" name="Proc. Natl. Acad. Sci. U.S.A.">
        <title>Comparative genomics of biotechnologically important yeasts.</title>
        <authorList>
            <person name="Riley R."/>
            <person name="Haridas S."/>
            <person name="Wolfe K.H."/>
            <person name="Lopes M.R."/>
            <person name="Hittinger C.T."/>
            <person name="Goeker M."/>
            <person name="Salamov A.A."/>
            <person name="Wisecaver J.H."/>
            <person name="Long T.M."/>
            <person name="Calvey C.H."/>
            <person name="Aerts A.L."/>
            <person name="Barry K.W."/>
            <person name="Choi C."/>
            <person name="Clum A."/>
            <person name="Coughlan A.Y."/>
            <person name="Deshpande S."/>
            <person name="Douglass A.P."/>
            <person name="Hanson S.J."/>
            <person name="Klenk H.-P."/>
            <person name="LaButti K.M."/>
            <person name="Lapidus A."/>
            <person name="Lindquist E.A."/>
            <person name="Lipzen A.M."/>
            <person name="Meier-Kolthoff J.P."/>
            <person name="Ohm R.A."/>
            <person name="Otillar R.P."/>
            <person name="Pangilinan J.L."/>
            <person name="Peng Y."/>
            <person name="Rokas A."/>
            <person name="Rosa C.A."/>
            <person name="Scheuner C."/>
            <person name="Sibirny A.A."/>
            <person name="Slot J.C."/>
            <person name="Stielow J.B."/>
            <person name="Sun H."/>
            <person name="Kurtzman C.P."/>
            <person name="Blackwell M."/>
            <person name="Grigoriev I.V."/>
            <person name="Jeffries T.W."/>
        </authorList>
    </citation>
    <scope>NUCLEOTIDE SEQUENCE [LARGE SCALE GENOMIC DNA]</scope>
    <source>
        <strain evidence="1 2">NRRL Y-11557</strain>
    </source>
</reference>
<gene>
    <name evidence="1" type="ORF">LIPSTDRAFT_71137</name>
</gene>
<dbReference type="AlphaFoldDB" id="A0A1E3Q5V1"/>
<dbReference type="Proteomes" id="UP000094385">
    <property type="component" value="Unassembled WGS sequence"/>
</dbReference>
<proteinExistence type="predicted"/>
<sequence length="70" mass="7454">MTLRCCALSVPGGLFFPALYSVPQIEVSASSLPMAPFNSRGGANSKVQVVWNIHFCPAFTVAVAPTLTRK</sequence>
<protein>
    <submittedName>
        <fullName evidence="1">Uncharacterized protein</fullName>
    </submittedName>
</protein>